<reference evidence="3 4" key="1">
    <citation type="submission" date="2018-04" db="EMBL/GenBank/DDBJ databases">
        <title>Camelliibacillus theae gen. nov., sp. nov., isolated from Pu'er tea.</title>
        <authorList>
            <person name="Niu L."/>
        </authorList>
    </citation>
    <scope>NUCLEOTIDE SEQUENCE [LARGE SCALE GENOMIC DNA]</scope>
    <source>
        <strain evidence="3 4">T8</strain>
    </source>
</reference>
<dbReference type="RefSeq" id="WP_116555559.1">
    <property type="nucleotide sequence ID" value="NZ_QCZG01000034.1"/>
</dbReference>
<name>A0A2U1JUY3_9BACI</name>
<evidence type="ECO:0000256" key="2">
    <source>
        <dbReference type="ARBA" id="ARBA00023002"/>
    </source>
</evidence>
<protein>
    <submittedName>
        <fullName evidence="3">Cyclopentanol dehydrogenase</fullName>
    </submittedName>
</protein>
<dbReference type="SUPFAM" id="SSF51735">
    <property type="entry name" value="NAD(P)-binding Rossmann-fold domains"/>
    <property type="match status" value="1"/>
</dbReference>
<dbReference type="Gene3D" id="3.40.50.720">
    <property type="entry name" value="NAD(P)-binding Rossmann-like Domain"/>
    <property type="match status" value="1"/>
</dbReference>
<dbReference type="PRINTS" id="PR00081">
    <property type="entry name" value="GDHRDH"/>
</dbReference>
<keyword evidence="2" id="KW-0560">Oxidoreductase</keyword>
<dbReference type="InterPro" id="IPR002347">
    <property type="entry name" value="SDR_fam"/>
</dbReference>
<dbReference type="FunFam" id="3.40.50.720:FF:000084">
    <property type="entry name" value="Short-chain dehydrogenase reductase"/>
    <property type="match status" value="1"/>
</dbReference>
<dbReference type="NCBIfam" id="NF005559">
    <property type="entry name" value="PRK07231.1"/>
    <property type="match status" value="1"/>
</dbReference>
<gene>
    <name evidence="3" type="ORF">DCC39_14185</name>
</gene>
<evidence type="ECO:0000256" key="1">
    <source>
        <dbReference type="ARBA" id="ARBA00006484"/>
    </source>
</evidence>
<dbReference type="PANTHER" id="PTHR24321">
    <property type="entry name" value="DEHYDROGENASES, SHORT CHAIN"/>
    <property type="match status" value="1"/>
</dbReference>
<dbReference type="Pfam" id="PF13561">
    <property type="entry name" value="adh_short_C2"/>
    <property type="match status" value="1"/>
</dbReference>
<comment type="similarity">
    <text evidence="1">Belongs to the short-chain dehydrogenases/reductases (SDR) family.</text>
</comment>
<accession>A0A2U1JUY3</accession>
<proteinExistence type="inferred from homology"/>
<dbReference type="GO" id="GO:0016491">
    <property type="term" value="F:oxidoreductase activity"/>
    <property type="evidence" value="ECO:0007669"/>
    <property type="project" value="UniProtKB-KW"/>
</dbReference>
<dbReference type="EMBL" id="QCZG01000034">
    <property type="protein sequence ID" value="PWA08754.1"/>
    <property type="molecule type" value="Genomic_DNA"/>
</dbReference>
<comment type="caution">
    <text evidence="3">The sequence shown here is derived from an EMBL/GenBank/DDBJ whole genome shotgun (WGS) entry which is preliminary data.</text>
</comment>
<dbReference type="AlphaFoldDB" id="A0A2U1JUY3"/>
<dbReference type="PRINTS" id="PR00080">
    <property type="entry name" value="SDRFAMILY"/>
</dbReference>
<organism evidence="3 4">
    <name type="scientific">Pueribacillus theae</name>
    <dbReference type="NCBI Taxonomy" id="2171751"/>
    <lineage>
        <taxon>Bacteria</taxon>
        <taxon>Bacillati</taxon>
        <taxon>Bacillota</taxon>
        <taxon>Bacilli</taxon>
        <taxon>Bacillales</taxon>
        <taxon>Bacillaceae</taxon>
        <taxon>Pueribacillus</taxon>
    </lineage>
</organism>
<dbReference type="OrthoDB" id="112317at2"/>
<dbReference type="PANTHER" id="PTHR24321:SF15">
    <property type="entry name" value="OXIDOREDUCTASE UCPA"/>
    <property type="match status" value="1"/>
</dbReference>
<evidence type="ECO:0000313" key="3">
    <source>
        <dbReference type="EMBL" id="PWA08754.1"/>
    </source>
</evidence>
<evidence type="ECO:0000313" key="4">
    <source>
        <dbReference type="Proteomes" id="UP000245998"/>
    </source>
</evidence>
<dbReference type="GO" id="GO:0008206">
    <property type="term" value="P:bile acid metabolic process"/>
    <property type="evidence" value="ECO:0007669"/>
    <property type="project" value="UniProtKB-ARBA"/>
</dbReference>
<sequence length="250" mass="26832">MHRLEGKIALVTGGANGVGEAISKLFAREGATVIVSDIVNEGKDVADYINDNGGKAYFIKMDVSKSCDWDSTINFIKEHYNKLDVLVNNAGIPGAENVENLEENDWHHVMDVNAKSVFLGMKAAVRLMKQNLNGGSIINNSSIWGLVGSGRSAAYQGAKGAVTLLTKTASVEFAKYNIRVNSIHPGIILTPMVKKESLATGRGQVLIDNTPLNRLGKPEEVAYAMLFLASDESSYITGVSLPVDGGYTAR</sequence>
<dbReference type="InterPro" id="IPR036291">
    <property type="entry name" value="NAD(P)-bd_dom_sf"/>
</dbReference>
<dbReference type="Proteomes" id="UP000245998">
    <property type="component" value="Unassembled WGS sequence"/>
</dbReference>
<keyword evidence="4" id="KW-1185">Reference proteome</keyword>